<sequence>MATIKPRQTNVIVNYDGKNLDHKISAYLEKYDFTDVASGESDNINITVSNRNKKWLSAWKPSKGDTLKAKIQQKYWQNFAGKKKSITTNCGCFVLDDLSYSGRPLTCTMSAVSIPTDDAFNSDEVTRTWENVTLKEIARTIAEDAGIRLFYDAEEISVEGIEQNNQTNCKFLYSLSSEYGLAMKVYSNKICIFDEETYENKGCVATIYEKDMINWSYNTTIAGTYSGAKFSFTDPTDNSEYIVNIGEGNRIKNINVTASNLGEAEAKGIAILNNENKKATTMSVTIPANPNIYSSTVIKVKGLSNLNGRYYVDKVKHNIGGAYTMTLTLRFIQKRIKTVSIEAVSTATQNAASEGTQYTIVSGDTLWALAIRFYGSGVLYTKLYNANTDIIESKAKERGKSNSDNGHWIFPGTVITIPA</sequence>
<dbReference type="EMBL" id="QICS01000010">
    <property type="protein sequence ID" value="PXV87367.1"/>
    <property type="molecule type" value="Genomic_DNA"/>
</dbReference>
<dbReference type="RefSeq" id="WP_110291630.1">
    <property type="nucleotide sequence ID" value="NZ_QICS01000010.1"/>
</dbReference>
<organism evidence="2 3">
    <name type="scientific">Lachnotalea glycerini</name>
    <dbReference type="NCBI Taxonomy" id="1763509"/>
    <lineage>
        <taxon>Bacteria</taxon>
        <taxon>Bacillati</taxon>
        <taxon>Bacillota</taxon>
        <taxon>Clostridia</taxon>
        <taxon>Lachnospirales</taxon>
        <taxon>Lachnospiraceae</taxon>
        <taxon>Lachnotalea</taxon>
    </lineage>
</organism>
<gene>
    <name evidence="2" type="ORF">C8E03_110128</name>
</gene>
<dbReference type="SMART" id="SM00257">
    <property type="entry name" value="LysM"/>
    <property type="match status" value="1"/>
</dbReference>
<dbReference type="Proteomes" id="UP000247523">
    <property type="component" value="Unassembled WGS sequence"/>
</dbReference>
<dbReference type="CDD" id="cd00118">
    <property type="entry name" value="LysM"/>
    <property type="match status" value="1"/>
</dbReference>
<comment type="caution">
    <text evidence="2">The sequence shown here is derived from an EMBL/GenBank/DDBJ whole genome shotgun (WGS) entry which is preliminary data.</text>
</comment>
<dbReference type="InterPro" id="IPR052196">
    <property type="entry name" value="Bact_Kbp"/>
</dbReference>
<dbReference type="PROSITE" id="PS51782">
    <property type="entry name" value="LYSM"/>
    <property type="match status" value="1"/>
</dbReference>
<accession>A0A318EJA4</accession>
<dbReference type="SUPFAM" id="SSF69279">
    <property type="entry name" value="Phage tail proteins"/>
    <property type="match status" value="1"/>
</dbReference>
<dbReference type="AlphaFoldDB" id="A0A318EJA4"/>
<name>A0A318EJA4_9FIRM</name>
<evidence type="ECO:0000313" key="3">
    <source>
        <dbReference type="Proteomes" id="UP000247523"/>
    </source>
</evidence>
<dbReference type="Pfam" id="PF01476">
    <property type="entry name" value="LysM"/>
    <property type="match status" value="1"/>
</dbReference>
<reference evidence="2 3" key="1">
    <citation type="submission" date="2018-05" db="EMBL/GenBank/DDBJ databases">
        <title>Genomic Encyclopedia of Type Strains, Phase IV (KMG-IV): sequencing the most valuable type-strain genomes for metagenomic binning, comparative biology and taxonomic classification.</title>
        <authorList>
            <person name="Goeker M."/>
        </authorList>
    </citation>
    <scope>NUCLEOTIDE SEQUENCE [LARGE SCALE GENOMIC DNA]</scope>
    <source>
        <strain evidence="2 3">DSM 28816</strain>
    </source>
</reference>
<evidence type="ECO:0000259" key="1">
    <source>
        <dbReference type="PROSITE" id="PS51782"/>
    </source>
</evidence>
<dbReference type="InterPro" id="IPR036779">
    <property type="entry name" value="LysM_dom_sf"/>
</dbReference>
<dbReference type="Gene3D" id="3.10.350.10">
    <property type="entry name" value="LysM domain"/>
    <property type="match status" value="1"/>
</dbReference>
<protein>
    <recommendedName>
        <fullName evidence="1">LysM domain-containing protein</fullName>
    </recommendedName>
</protein>
<dbReference type="PANTHER" id="PTHR34700">
    <property type="entry name" value="POTASSIUM BINDING PROTEIN KBP"/>
    <property type="match status" value="1"/>
</dbReference>
<feature type="domain" description="LysM" evidence="1">
    <location>
        <begin position="356"/>
        <end position="417"/>
    </location>
</feature>
<dbReference type="PANTHER" id="PTHR34700:SF4">
    <property type="entry name" value="PHAGE-LIKE ELEMENT PBSX PROTEIN XKDP"/>
    <property type="match status" value="1"/>
</dbReference>
<dbReference type="InterPro" id="IPR018392">
    <property type="entry name" value="LysM"/>
</dbReference>
<proteinExistence type="predicted"/>
<evidence type="ECO:0000313" key="2">
    <source>
        <dbReference type="EMBL" id="PXV87367.1"/>
    </source>
</evidence>